<dbReference type="PROSITE" id="PS00428">
    <property type="entry name" value="FTSW_RODA_SPOVE"/>
    <property type="match status" value="1"/>
</dbReference>
<organism evidence="12 13">
    <name type="scientific">Halovibrio salipaludis</name>
    <dbReference type="NCBI Taxonomy" id="2032626"/>
    <lineage>
        <taxon>Bacteria</taxon>
        <taxon>Pseudomonadati</taxon>
        <taxon>Pseudomonadota</taxon>
        <taxon>Gammaproteobacteria</taxon>
        <taxon>Oceanospirillales</taxon>
        <taxon>Halomonadaceae</taxon>
        <taxon>Halovibrio</taxon>
    </lineage>
</organism>
<keyword evidence="9 11" id="KW-0472">Membrane</keyword>
<comment type="similarity">
    <text evidence="11">Belongs to the SEDS family. MrdB/RodA subfamily.</text>
</comment>
<evidence type="ECO:0000256" key="6">
    <source>
        <dbReference type="ARBA" id="ARBA00022960"/>
    </source>
</evidence>
<dbReference type="GO" id="GO:0008955">
    <property type="term" value="F:peptidoglycan glycosyltransferase activity"/>
    <property type="evidence" value="ECO:0007669"/>
    <property type="project" value="UniProtKB-UniRule"/>
</dbReference>
<feature type="transmembrane region" description="Helical" evidence="11">
    <location>
        <begin position="285"/>
        <end position="306"/>
    </location>
</feature>
<evidence type="ECO:0000256" key="2">
    <source>
        <dbReference type="ARBA" id="ARBA00022475"/>
    </source>
</evidence>
<dbReference type="GO" id="GO:0009252">
    <property type="term" value="P:peptidoglycan biosynthetic process"/>
    <property type="evidence" value="ECO:0007669"/>
    <property type="project" value="UniProtKB-UniRule"/>
</dbReference>
<dbReference type="NCBIfam" id="TIGR02210">
    <property type="entry name" value="rodA_shape"/>
    <property type="match status" value="1"/>
</dbReference>
<keyword evidence="10 11" id="KW-0961">Cell wall biogenesis/degradation</keyword>
<evidence type="ECO:0000256" key="7">
    <source>
        <dbReference type="ARBA" id="ARBA00022984"/>
    </source>
</evidence>
<dbReference type="PANTHER" id="PTHR30474:SF1">
    <property type="entry name" value="PEPTIDOGLYCAN GLYCOSYLTRANSFERASE MRDB"/>
    <property type="match status" value="1"/>
</dbReference>
<dbReference type="GO" id="GO:0015648">
    <property type="term" value="F:lipid-linked peptidoglycan transporter activity"/>
    <property type="evidence" value="ECO:0007669"/>
    <property type="project" value="TreeGrafter"/>
</dbReference>
<keyword evidence="3 11" id="KW-0328">Glycosyltransferase</keyword>
<protein>
    <recommendedName>
        <fullName evidence="11">Peptidoglycan glycosyltransferase MrdB</fullName>
        <shortName evidence="11">PGT</shortName>
        <ecNumber evidence="11">2.4.99.28</ecNumber>
    </recommendedName>
    <alternativeName>
        <fullName evidence="11">Cell elongation protein RodA</fullName>
    </alternativeName>
    <alternativeName>
        <fullName evidence="11">Cell wall polymerase</fullName>
    </alternativeName>
    <alternativeName>
        <fullName evidence="11">Peptidoglycan polymerase</fullName>
        <shortName evidence="11">PG polymerase</shortName>
    </alternativeName>
</protein>
<gene>
    <name evidence="11" type="primary">mrdB</name>
    <name evidence="11" type="synonym">rodA</name>
    <name evidence="12" type="ORF">CK501_11965</name>
</gene>
<dbReference type="GO" id="GO:0008360">
    <property type="term" value="P:regulation of cell shape"/>
    <property type="evidence" value="ECO:0007669"/>
    <property type="project" value="UniProtKB-KW"/>
</dbReference>
<keyword evidence="7 11" id="KW-0573">Peptidoglycan synthesis</keyword>
<evidence type="ECO:0000256" key="10">
    <source>
        <dbReference type="ARBA" id="ARBA00023316"/>
    </source>
</evidence>
<dbReference type="InterPro" id="IPR018365">
    <property type="entry name" value="Cell_cycle_FtsW-rel_CS"/>
</dbReference>
<dbReference type="AlphaFoldDB" id="A0A2A2F4N9"/>
<name>A0A2A2F4N9_9GAMM</name>
<evidence type="ECO:0000313" key="12">
    <source>
        <dbReference type="EMBL" id="PAU79908.1"/>
    </source>
</evidence>
<feature type="transmembrane region" description="Helical" evidence="11">
    <location>
        <begin position="62"/>
        <end position="83"/>
    </location>
</feature>
<dbReference type="GO" id="GO:0032153">
    <property type="term" value="C:cell division site"/>
    <property type="evidence" value="ECO:0007669"/>
    <property type="project" value="TreeGrafter"/>
</dbReference>
<comment type="catalytic activity">
    <reaction evidence="11">
        <text>[GlcNAc-(1-&gt;4)-Mur2Ac(oyl-L-Ala-gamma-D-Glu-L-Lys-D-Ala-D-Ala)](n)-di-trans,octa-cis-undecaprenyl diphosphate + beta-D-GlcNAc-(1-&gt;4)-Mur2Ac(oyl-L-Ala-gamma-D-Glu-L-Lys-D-Ala-D-Ala)-di-trans,octa-cis-undecaprenyl diphosphate = [GlcNAc-(1-&gt;4)-Mur2Ac(oyl-L-Ala-gamma-D-Glu-L-Lys-D-Ala-D-Ala)](n+1)-di-trans,octa-cis-undecaprenyl diphosphate + di-trans,octa-cis-undecaprenyl diphosphate + H(+)</text>
        <dbReference type="Rhea" id="RHEA:23708"/>
        <dbReference type="Rhea" id="RHEA-COMP:9602"/>
        <dbReference type="Rhea" id="RHEA-COMP:9603"/>
        <dbReference type="ChEBI" id="CHEBI:15378"/>
        <dbReference type="ChEBI" id="CHEBI:58405"/>
        <dbReference type="ChEBI" id="CHEBI:60033"/>
        <dbReference type="ChEBI" id="CHEBI:78435"/>
        <dbReference type="EC" id="2.4.99.28"/>
    </reaction>
</comment>
<dbReference type="HAMAP" id="MF_02079">
    <property type="entry name" value="PGT_RodA"/>
    <property type="match status" value="1"/>
</dbReference>
<comment type="caution">
    <text evidence="12">The sequence shown here is derived from an EMBL/GenBank/DDBJ whole genome shotgun (WGS) entry which is preliminary data.</text>
</comment>
<dbReference type="UniPathway" id="UPA00219"/>
<dbReference type="RefSeq" id="WP_095617977.1">
    <property type="nucleotide sequence ID" value="NZ_NSKD01000005.1"/>
</dbReference>
<feature type="transmembrane region" description="Helical" evidence="11">
    <location>
        <begin position="31"/>
        <end position="50"/>
    </location>
</feature>
<keyword evidence="6 11" id="KW-0133">Cell shape</keyword>
<dbReference type="InterPro" id="IPR011923">
    <property type="entry name" value="RodA/MrdB"/>
</dbReference>
<evidence type="ECO:0000313" key="13">
    <source>
        <dbReference type="Proteomes" id="UP000218896"/>
    </source>
</evidence>
<keyword evidence="5 11" id="KW-0812">Transmembrane</keyword>
<evidence type="ECO:0000256" key="1">
    <source>
        <dbReference type="ARBA" id="ARBA00004141"/>
    </source>
</evidence>
<evidence type="ECO:0000256" key="9">
    <source>
        <dbReference type="ARBA" id="ARBA00023136"/>
    </source>
</evidence>
<keyword evidence="8 11" id="KW-1133">Transmembrane helix</keyword>
<dbReference type="OrthoDB" id="9768187at2"/>
<accession>A0A2A2F4N9</accession>
<dbReference type="PANTHER" id="PTHR30474">
    <property type="entry name" value="CELL CYCLE PROTEIN"/>
    <property type="match status" value="1"/>
</dbReference>
<comment type="subcellular location">
    <subcellularLocation>
        <location evidence="11">Cell inner membrane</location>
        <topology evidence="11">Multi-pass membrane protein</topology>
    </subcellularLocation>
    <subcellularLocation>
        <location evidence="1">Membrane</location>
        <topology evidence="1">Multi-pass membrane protein</topology>
    </subcellularLocation>
</comment>
<dbReference type="EMBL" id="NSKD01000005">
    <property type="protein sequence ID" value="PAU79908.1"/>
    <property type="molecule type" value="Genomic_DNA"/>
</dbReference>
<keyword evidence="13" id="KW-1185">Reference proteome</keyword>
<evidence type="ECO:0000256" key="4">
    <source>
        <dbReference type="ARBA" id="ARBA00022679"/>
    </source>
</evidence>
<reference evidence="12 13" key="1">
    <citation type="submission" date="2017-08" db="EMBL/GenBank/DDBJ databases">
        <title>Halovibrio sewagensis sp. nov., isolated from wastewater of high salinity.</title>
        <authorList>
            <person name="Dong X."/>
            <person name="Zhang G."/>
        </authorList>
    </citation>
    <scope>NUCLEOTIDE SEQUENCE [LARGE SCALE GENOMIC DNA]</scope>
    <source>
        <strain evidence="12 13">YL5-2</strain>
    </source>
</reference>
<proteinExistence type="inferred from homology"/>
<sequence length="381" mass="40980">MSQEFVRQIAFEPGHLNRRGGWMSRLHLDPWLLLLLSLIMGLGLVVLYSAGENGMAIVQSQALRIGGGLLAMLFFAQLDPMLYRRWSPWLYLVGILSLVLVLLFGAGAQGAQRWLALPGLPRFQPSEAMKLGVPLMVSWFLAQLSLPPRLLPILMALGLTALPGALIIAQPDLGTAVLVIASGLAVLFLAGLSWRLIMLMVAAGGASVPVLWLFVMRDYQKERVLTLMNPGSDPLGAGWNITQSKAAIGSGGLHGKGWGEGTQSHLDFLPEGHTDFILAVLAEEFGFVGVTLLLVLYALVVIRCLFIASMAQTSFSRLLSGGLAIIFFMYVVVNVAMVSGLMPVVGVPLPLVSYGGTSIVTLLAGFGILMAVHTHRRMLES</sequence>
<evidence type="ECO:0000256" key="11">
    <source>
        <dbReference type="HAMAP-Rule" id="MF_02079"/>
    </source>
</evidence>
<dbReference type="GO" id="GO:0071555">
    <property type="term" value="P:cell wall organization"/>
    <property type="evidence" value="ECO:0007669"/>
    <property type="project" value="UniProtKB-KW"/>
</dbReference>
<evidence type="ECO:0000256" key="3">
    <source>
        <dbReference type="ARBA" id="ARBA00022676"/>
    </source>
</evidence>
<feature type="transmembrane region" description="Helical" evidence="11">
    <location>
        <begin position="318"/>
        <end position="345"/>
    </location>
</feature>
<feature type="transmembrane region" description="Helical" evidence="11">
    <location>
        <begin position="89"/>
        <end position="108"/>
    </location>
</feature>
<dbReference type="InterPro" id="IPR001182">
    <property type="entry name" value="FtsW/RodA"/>
</dbReference>
<evidence type="ECO:0000256" key="8">
    <source>
        <dbReference type="ARBA" id="ARBA00022989"/>
    </source>
</evidence>
<dbReference type="GO" id="GO:0005886">
    <property type="term" value="C:plasma membrane"/>
    <property type="evidence" value="ECO:0007669"/>
    <property type="project" value="UniProtKB-SubCell"/>
</dbReference>
<dbReference type="GO" id="GO:0051301">
    <property type="term" value="P:cell division"/>
    <property type="evidence" value="ECO:0007669"/>
    <property type="project" value="InterPro"/>
</dbReference>
<keyword evidence="4 11" id="KW-0808">Transferase</keyword>
<feature type="transmembrane region" description="Helical" evidence="11">
    <location>
        <begin position="166"/>
        <end position="189"/>
    </location>
</feature>
<evidence type="ECO:0000256" key="5">
    <source>
        <dbReference type="ARBA" id="ARBA00022692"/>
    </source>
</evidence>
<dbReference type="Pfam" id="PF01098">
    <property type="entry name" value="FTSW_RODA_SPOVE"/>
    <property type="match status" value="1"/>
</dbReference>
<keyword evidence="11" id="KW-0997">Cell inner membrane</keyword>
<dbReference type="EC" id="2.4.99.28" evidence="11"/>
<keyword evidence="2 11" id="KW-1003">Cell membrane</keyword>
<comment type="pathway">
    <text evidence="11">Cell wall biogenesis; peptidoglycan biosynthesis.</text>
</comment>
<dbReference type="Proteomes" id="UP000218896">
    <property type="component" value="Unassembled WGS sequence"/>
</dbReference>
<feature type="transmembrane region" description="Helical" evidence="11">
    <location>
        <begin position="351"/>
        <end position="372"/>
    </location>
</feature>
<comment type="function">
    <text evidence="11">Peptidoglycan polymerase that is essential for cell wall elongation.</text>
</comment>